<evidence type="ECO:0000256" key="6">
    <source>
        <dbReference type="ARBA" id="ARBA00022989"/>
    </source>
</evidence>
<dbReference type="RefSeq" id="WP_162256003.1">
    <property type="nucleotide sequence ID" value="NZ_AYYQ01000018.1"/>
</dbReference>
<feature type="transmembrane region" description="Helical" evidence="8">
    <location>
        <begin position="12"/>
        <end position="32"/>
    </location>
</feature>
<evidence type="ECO:0000256" key="5">
    <source>
        <dbReference type="ARBA" id="ARBA00022960"/>
    </source>
</evidence>
<dbReference type="NCBIfam" id="TIGR03426">
    <property type="entry name" value="shape_MreD"/>
    <property type="match status" value="1"/>
</dbReference>
<keyword evidence="5" id="KW-0133">Cell shape</keyword>
<gene>
    <name evidence="9" type="ORF">FD06_GL001012</name>
</gene>
<comment type="subcellular location">
    <subcellularLocation>
        <location evidence="1">Cell membrane</location>
        <topology evidence="1">Multi-pass membrane protein</topology>
    </subcellularLocation>
</comment>
<dbReference type="GO" id="GO:0005886">
    <property type="term" value="C:plasma membrane"/>
    <property type="evidence" value="ECO:0007669"/>
    <property type="project" value="UniProtKB-SubCell"/>
</dbReference>
<feature type="transmembrane region" description="Helical" evidence="8">
    <location>
        <begin position="107"/>
        <end position="127"/>
    </location>
</feature>
<dbReference type="STRING" id="1423781.FD06_GL001012"/>
<comment type="caution">
    <text evidence="9">The sequence shown here is derived from an EMBL/GenBank/DDBJ whole genome shotgun (WGS) entry which is preliminary data.</text>
</comment>
<evidence type="ECO:0000256" key="4">
    <source>
        <dbReference type="ARBA" id="ARBA00022692"/>
    </source>
</evidence>
<dbReference type="Pfam" id="PF04093">
    <property type="entry name" value="MreD"/>
    <property type="match status" value="1"/>
</dbReference>
<evidence type="ECO:0000313" key="9">
    <source>
        <dbReference type="EMBL" id="KRM68692.1"/>
    </source>
</evidence>
<evidence type="ECO:0000256" key="8">
    <source>
        <dbReference type="SAM" id="Phobius"/>
    </source>
</evidence>
<keyword evidence="7 8" id="KW-0472">Membrane</keyword>
<feature type="transmembrane region" description="Helical" evidence="8">
    <location>
        <begin position="68"/>
        <end position="95"/>
    </location>
</feature>
<feature type="transmembrane region" description="Helical" evidence="8">
    <location>
        <begin position="139"/>
        <end position="163"/>
    </location>
</feature>
<keyword evidence="6 8" id="KW-1133">Transmembrane helix</keyword>
<dbReference type="EMBL" id="AYYQ01000018">
    <property type="protein sequence ID" value="KRM68692.1"/>
    <property type="molecule type" value="Genomic_DNA"/>
</dbReference>
<evidence type="ECO:0000256" key="1">
    <source>
        <dbReference type="ARBA" id="ARBA00004651"/>
    </source>
</evidence>
<evidence type="ECO:0000256" key="3">
    <source>
        <dbReference type="ARBA" id="ARBA00022475"/>
    </source>
</evidence>
<keyword evidence="4 8" id="KW-0812">Transmembrane</keyword>
<dbReference type="GO" id="GO:0008360">
    <property type="term" value="P:regulation of cell shape"/>
    <property type="evidence" value="ECO:0007669"/>
    <property type="project" value="UniProtKB-KW"/>
</dbReference>
<reference evidence="9 10" key="1">
    <citation type="journal article" date="2015" name="Genome Announc.">
        <title>Expanding the biotechnology potential of lactobacilli through comparative genomics of 213 strains and associated genera.</title>
        <authorList>
            <person name="Sun Z."/>
            <person name="Harris H.M."/>
            <person name="McCann A."/>
            <person name="Guo C."/>
            <person name="Argimon S."/>
            <person name="Zhang W."/>
            <person name="Yang X."/>
            <person name="Jeffery I.B."/>
            <person name="Cooney J.C."/>
            <person name="Kagawa T.F."/>
            <person name="Liu W."/>
            <person name="Song Y."/>
            <person name="Salvetti E."/>
            <person name="Wrobel A."/>
            <person name="Rasinkangas P."/>
            <person name="Parkhill J."/>
            <person name="Rea M.C."/>
            <person name="O'Sullivan O."/>
            <person name="Ritari J."/>
            <person name="Douillard F.P."/>
            <person name="Paul Ross R."/>
            <person name="Yang R."/>
            <person name="Briner A.E."/>
            <person name="Felis G.E."/>
            <person name="de Vos W.M."/>
            <person name="Barrangou R."/>
            <person name="Klaenhammer T.R."/>
            <person name="Caufield P.W."/>
            <person name="Cui Y."/>
            <person name="Zhang H."/>
            <person name="O'Toole P.W."/>
        </authorList>
    </citation>
    <scope>NUCLEOTIDE SEQUENCE [LARGE SCALE GENOMIC DNA]</scope>
    <source>
        <strain evidence="9 10">DSM 23829</strain>
    </source>
</reference>
<dbReference type="PATRIC" id="fig|1423781.4.peg.1049"/>
<keyword evidence="10" id="KW-1185">Reference proteome</keyword>
<sequence>MNNLLKNNAFKYVFPIGMLISIFLDGSIFSIFGASLSFHAVPNLSFLWIFLAMFFINDDSIHYEWWAVLAGIIVDAFYMGFLGVYTFIFPLAIYFSKWIYKHLPLNVVSAFLIYFIDITMIFSLALLANRLESLTNMSWSFYLVYVLGPTLAINLVFLIILYIPLQFLFDKLN</sequence>
<protein>
    <submittedName>
        <fullName evidence="9">Uncharacterized protein</fullName>
    </submittedName>
</protein>
<accession>A0A0R2AT27</accession>
<evidence type="ECO:0000313" key="10">
    <source>
        <dbReference type="Proteomes" id="UP000052012"/>
    </source>
</evidence>
<feature type="transmembrane region" description="Helical" evidence="8">
    <location>
        <begin position="38"/>
        <end position="56"/>
    </location>
</feature>
<dbReference type="InterPro" id="IPR007227">
    <property type="entry name" value="Cell_shape_determining_MreD"/>
</dbReference>
<proteinExistence type="inferred from homology"/>
<dbReference type="AlphaFoldDB" id="A0A0R2AT27"/>
<name>A0A0R2AT27_9LACO</name>
<comment type="similarity">
    <text evidence="2">Belongs to the MreD family.</text>
</comment>
<evidence type="ECO:0000256" key="2">
    <source>
        <dbReference type="ARBA" id="ARBA00007776"/>
    </source>
</evidence>
<keyword evidence="3" id="KW-1003">Cell membrane</keyword>
<dbReference type="Proteomes" id="UP000052012">
    <property type="component" value="Unassembled WGS sequence"/>
</dbReference>
<evidence type="ECO:0000256" key="7">
    <source>
        <dbReference type="ARBA" id="ARBA00023136"/>
    </source>
</evidence>
<organism evidence="9 10">
    <name type="scientific">Apilactobacillus ozensis DSM 23829 = JCM 17196</name>
    <dbReference type="NCBI Taxonomy" id="1423781"/>
    <lineage>
        <taxon>Bacteria</taxon>
        <taxon>Bacillati</taxon>
        <taxon>Bacillota</taxon>
        <taxon>Bacilli</taxon>
        <taxon>Lactobacillales</taxon>
        <taxon>Lactobacillaceae</taxon>
        <taxon>Apilactobacillus</taxon>
    </lineage>
</organism>